<dbReference type="SUPFAM" id="SSF48150">
    <property type="entry name" value="DNA-glycosylase"/>
    <property type="match status" value="1"/>
</dbReference>
<comment type="catalytic activity">
    <reaction evidence="1">
        <text>Hydrolysis of alkylated DNA, releasing 3-methyladenine, 3-methylguanine, 7-methylguanine and 7-methyladenine.</text>
        <dbReference type="EC" id="3.2.2.21"/>
    </reaction>
</comment>
<gene>
    <name evidence="7" type="ORF">PH603_03475</name>
</gene>
<organism evidence="7 8">
    <name type="scientific">Gimibacter soli</name>
    <dbReference type="NCBI Taxonomy" id="3024400"/>
    <lineage>
        <taxon>Bacteria</taxon>
        <taxon>Pseudomonadati</taxon>
        <taxon>Pseudomonadota</taxon>
        <taxon>Alphaproteobacteria</taxon>
        <taxon>Kordiimonadales</taxon>
        <taxon>Temperatibacteraceae</taxon>
        <taxon>Gimibacter</taxon>
    </lineage>
</organism>
<accession>A0AAE9XPI8</accession>
<comment type="similarity">
    <text evidence="2">Belongs to the alkylbase DNA glycosidase AlkA family.</text>
</comment>
<dbReference type="GO" id="GO:0043916">
    <property type="term" value="F:DNA-7-methylguanine glycosylase activity"/>
    <property type="evidence" value="ECO:0007669"/>
    <property type="project" value="TreeGrafter"/>
</dbReference>
<dbReference type="GO" id="GO:0032993">
    <property type="term" value="C:protein-DNA complex"/>
    <property type="evidence" value="ECO:0007669"/>
    <property type="project" value="TreeGrafter"/>
</dbReference>
<reference evidence="7" key="1">
    <citation type="submission" date="2023-01" db="EMBL/GenBank/DDBJ databases">
        <title>The genome sequence of Kordiimonadaceae bacterium 6D33.</title>
        <authorList>
            <person name="Liu Y."/>
        </authorList>
    </citation>
    <scope>NUCLEOTIDE SEQUENCE</scope>
    <source>
        <strain evidence="7">6D33</strain>
    </source>
</reference>
<keyword evidence="4" id="KW-0227">DNA damage</keyword>
<dbReference type="GO" id="GO:0005737">
    <property type="term" value="C:cytoplasm"/>
    <property type="evidence" value="ECO:0007669"/>
    <property type="project" value="TreeGrafter"/>
</dbReference>
<sequence>MTDYALTAADIRLMLESLGRKDKHIAAAVELVGFPNERRIEHGFKTLLSVIAGQQLSVKAAATIRERVYALMTDGVSPAALMALEDEPLRGAGLSRQKISYARSLAVEIMEGRLDFEKLPHMSDAEAVKAITAVKGLGRWSAEMYMMFALGRADMWPVDDLAVRVGVGRIIGHEDRPTPKALDEIGERWRPHRSAVALLAWHYYSNAPL</sequence>
<dbReference type="InterPro" id="IPR003265">
    <property type="entry name" value="HhH-GPD_domain"/>
</dbReference>
<dbReference type="CDD" id="cd00056">
    <property type="entry name" value="ENDO3c"/>
    <property type="match status" value="1"/>
</dbReference>
<dbReference type="GO" id="GO:0006285">
    <property type="term" value="P:base-excision repair, AP site formation"/>
    <property type="evidence" value="ECO:0007669"/>
    <property type="project" value="TreeGrafter"/>
</dbReference>
<dbReference type="EC" id="3.2.2.21" evidence="3"/>
<evidence type="ECO:0000256" key="3">
    <source>
        <dbReference type="ARBA" id="ARBA00012000"/>
    </source>
</evidence>
<dbReference type="Proteomes" id="UP001217500">
    <property type="component" value="Chromosome"/>
</dbReference>
<dbReference type="PANTHER" id="PTHR43003">
    <property type="entry name" value="DNA-3-METHYLADENINE GLYCOSYLASE"/>
    <property type="match status" value="1"/>
</dbReference>
<dbReference type="AlphaFoldDB" id="A0AAE9XPI8"/>
<keyword evidence="8" id="KW-1185">Reference proteome</keyword>
<proteinExistence type="inferred from homology"/>
<dbReference type="InterPro" id="IPR051912">
    <property type="entry name" value="Alkylbase_DNA_Glycosylase/TA"/>
</dbReference>
<dbReference type="GO" id="GO:0032131">
    <property type="term" value="F:alkylated DNA binding"/>
    <property type="evidence" value="ECO:0007669"/>
    <property type="project" value="TreeGrafter"/>
</dbReference>
<evidence type="ECO:0000256" key="2">
    <source>
        <dbReference type="ARBA" id="ARBA00010817"/>
    </source>
</evidence>
<dbReference type="RefSeq" id="WP_289504543.1">
    <property type="nucleotide sequence ID" value="NZ_CP116805.1"/>
</dbReference>
<dbReference type="PANTHER" id="PTHR43003:SF5">
    <property type="entry name" value="DNA-3-METHYLADENINE GLYCOSYLASE"/>
    <property type="match status" value="1"/>
</dbReference>
<keyword evidence="5" id="KW-0234">DNA repair</keyword>
<evidence type="ECO:0000256" key="5">
    <source>
        <dbReference type="ARBA" id="ARBA00023204"/>
    </source>
</evidence>
<protein>
    <recommendedName>
        <fullName evidence="3">DNA-3-methyladenine glycosylase II</fullName>
        <ecNumber evidence="3">3.2.2.21</ecNumber>
    </recommendedName>
</protein>
<dbReference type="FunFam" id="1.10.340.30:FF:000004">
    <property type="entry name" value="DNA-3-methyladenine glycosylase II"/>
    <property type="match status" value="1"/>
</dbReference>
<evidence type="ECO:0000256" key="4">
    <source>
        <dbReference type="ARBA" id="ARBA00022763"/>
    </source>
</evidence>
<dbReference type="Pfam" id="PF00730">
    <property type="entry name" value="HhH-GPD"/>
    <property type="match status" value="1"/>
</dbReference>
<dbReference type="GO" id="GO:0008725">
    <property type="term" value="F:DNA-3-methyladenine glycosylase activity"/>
    <property type="evidence" value="ECO:0007669"/>
    <property type="project" value="TreeGrafter"/>
</dbReference>
<evidence type="ECO:0000256" key="1">
    <source>
        <dbReference type="ARBA" id="ARBA00000086"/>
    </source>
</evidence>
<evidence type="ECO:0000313" key="7">
    <source>
        <dbReference type="EMBL" id="WCL54818.1"/>
    </source>
</evidence>
<name>A0AAE9XPI8_9PROT</name>
<dbReference type="KEGG" id="gso:PH603_03475"/>
<evidence type="ECO:0000259" key="6">
    <source>
        <dbReference type="SMART" id="SM00478"/>
    </source>
</evidence>
<dbReference type="GO" id="GO:0006307">
    <property type="term" value="P:DNA alkylation repair"/>
    <property type="evidence" value="ECO:0007669"/>
    <property type="project" value="TreeGrafter"/>
</dbReference>
<feature type="domain" description="HhH-GPD" evidence="6">
    <location>
        <begin position="52"/>
        <end position="205"/>
    </location>
</feature>
<dbReference type="Gene3D" id="1.10.340.30">
    <property type="entry name" value="Hypothetical protein, domain 2"/>
    <property type="match status" value="1"/>
</dbReference>
<evidence type="ECO:0000313" key="8">
    <source>
        <dbReference type="Proteomes" id="UP001217500"/>
    </source>
</evidence>
<dbReference type="SMART" id="SM00478">
    <property type="entry name" value="ENDO3c"/>
    <property type="match status" value="1"/>
</dbReference>
<dbReference type="Gene3D" id="1.10.1670.40">
    <property type="match status" value="1"/>
</dbReference>
<dbReference type="EMBL" id="CP116805">
    <property type="protein sequence ID" value="WCL54818.1"/>
    <property type="molecule type" value="Genomic_DNA"/>
</dbReference>
<dbReference type="InterPro" id="IPR011257">
    <property type="entry name" value="DNA_glycosylase"/>
</dbReference>